<sequence length="151" mass="17290">MFIYLETSQAEWLGKSLREISRMGWDIKANHQKKGSSHTIQIVRFACRKGNFIKISERLDGGYLSFISIPFVPNKWEGMIDRLCRPVSKVTVRNRIARSAWVAQGKSFADAVKLGFPSELGKSIIKSHKSQAFLEVEDRGINDRLQFLDRC</sequence>
<dbReference type="EMBL" id="OZ034815">
    <property type="protein sequence ID" value="CAL1371262.1"/>
    <property type="molecule type" value="Genomic_DNA"/>
</dbReference>
<gene>
    <name evidence="1" type="ORF">LTRI10_LOCUS13338</name>
</gene>
<evidence type="ECO:0000313" key="2">
    <source>
        <dbReference type="Proteomes" id="UP001497516"/>
    </source>
</evidence>
<keyword evidence="2" id="KW-1185">Reference proteome</keyword>
<dbReference type="AlphaFoldDB" id="A0AAV2DEP1"/>
<reference evidence="1 2" key="1">
    <citation type="submission" date="2024-04" db="EMBL/GenBank/DDBJ databases">
        <authorList>
            <person name="Fracassetti M."/>
        </authorList>
    </citation>
    <scope>NUCLEOTIDE SEQUENCE [LARGE SCALE GENOMIC DNA]</scope>
</reference>
<proteinExistence type="predicted"/>
<protein>
    <submittedName>
        <fullName evidence="1">Uncharacterized protein</fullName>
    </submittedName>
</protein>
<accession>A0AAV2DEP1</accession>
<name>A0AAV2DEP1_9ROSI</name>
<organism evidence="1 2">
    <name type="scientific">Linum trigynum</name>
    <dbReference type="NCBI Taxonomy" id="586398"/>
    <lineage>
        <taxon>Eukaryota</taxon>
        <taxon>Viridiplantae</taxon>
        <taxon>Streptophyta</taxon>
        <taxon>Embryophyta</taxon>
        <taxon>Tracheophyta</taxon>
        <taxon>Spermatophyta</taxon>
        <taxon>Magnoliopsida</taxon>
        <taxon>eudicotyledons</taxon>
        <taxon>Gunneridae</taxon>
        <taxon>Pentapetalae</taxon>
        <taxon>rosids</taxon>
        <taxon>fabids</taxon>
        <taxon>Malpighiales</taxon>
        <taxon>Linaceae</taxon>
        <taxon>Linum</taxon>
    </lineage>
</organism>
<evidence type="ECO:0000313" key="1">
    <source>
        <dbReference type="EMBL" id="CAL1371262.1"/>
    </source>
</evidence>
<dbReference type="Proteomes" id="UP001497516">
    <property type="component" value="Chromosome 2"/>
</dbReference>